<dbReference type="NCBIfam" id="NF003477">
    <property type="entry name" value="PRK05122.1"/>
    <property type="match status" value="1"/>
</dbReference>
<keyword evidence="5 7" id="KW-1133">Transmembrane helix</keyword>
<dbReference type="Proteomes" id="UP000585665">
    <property type="component" value="Unassembled WGS sequence"/>
</dbReference>
<dbReference type="PANTHER" id="PTHR23517">
    <property type="entry name" value="RESISTANCE PROTEIN MDTM, PUTATIVE-RELATED-RELATED"/>
    <property type="match status" value="1"/>
</dbReference>
<reference evidence="9 10" key="1">
    <citation type="submission" date="2020-06" db="EMBL/GenBank/DDBJ databases">
        <title>Description of novel acetic acid bacteria.</title>
        <authorList>
            <person name="Sombolestani A."/>
        </authorList>
    </citation>
    <scope>NUCLEOTIDE SEQUENCE [LARGE SCALE GENOMIC DNA]</scope>
    <source>
        <strain evidence="9 10">LMG 27010</strain>
    </source>
</reference>
<comment type="subcellular location">
    <subcellularLocation>
        <location evidence="1">Cell membrane</location>
        <topology evidence="1">Multi-pass membrane protein</topology>
    </subcellularLocation>
</comment>
<accession>A0A850PAK5</accession>
<keyword evidence="3" id="KW-1003">Cell membrane</keyword>
<evidence type="ECO:0000256" key="1">
    <source>
        <dbReference type="ARBA" id="ARBA00004651"/>
    </source>
</evidence>
<dbReference type="Pfam" id="PF07690">
    <property type="entry name" value="MFS_1"/>
    <property type="match status" value="1"/>
</dbReference>
<feature type="transmembrane region" description="Helical" evidence="7">
    <location>
        <begin position="133"/>
        <end position="157"/>
    </location>
</feature>
<keyword evidence="4 7" id="KW-0812">Transmembrane</keyword>
<feature type="transmembrane region" description="Helical" evidence="7">
    <location>
        <begin position="237"/>
        <end position="258"/>
    </location>
</feature>
<evidence type="ECO:0000313" key="9">
    <source>
        <dbReference type="EMBL" id="NVN39729.1"/>
    </source>
</evidence>
<evidence type="ECO:0000259" key="8">
    <source>
        <dbReference type="PROSITE" id="PS50850"/>
    </source>
</evidence>
<feature type="domain" description="Major facilitator superfamily (MFS) profile" evidence="8">
    <location>
        <begin position="1"/>
        <end position="382"/>
    </location>
</feature>
<comment type="caution">
    <text evidence="9">The sequence shown here is derived from an EMBL/GenBank/DDBJ whole genome shotgun (WGS) entry which is preliminary data.</text>
</comment>
<keyword evidence="2" id="KW-0813">Transport</keyword>
<feature type="transmembrane region" description="Helical" evidence="7">
    <location>
        <begin position="99"/>
        <end position="121"/>
    </location>
</feature>
<evidence type="ECO:0000256" key="4">
    <source>
        <dbReference type="ARBA" id="ARBA00022692"/>
    </source>
</evidence>
<dbReference type="AlphaFoldDB" id="A0A850PAK5"/>
<dbReference type="InterPro" id="IPR036259">
    <property type="entry name" value="MFS_trans_sf"/>
</dbReference>
<dbReference type="InterPro" id="IPR011701">
    <property type="entry name" value="MFS"/>
</dbReference>
<feature type="transmembrane region" description="Helical" evidence="7">
    <location>
        <begin position="359"/>
        <end position="377"/>
    </location>
</feature>
<dbReference type="PANTHER" id="PTHR23517:SF13">
    <property type="entry name" value="MAJOR FACILITATOR SUPERFAMILY MFS_1"/>
    <property type="match status" value="1"/>
</dbReference>
<evidence type="ECO:0000256" key="7">
    <source>
        <dbReference type="SAM" id="Phobius"/>
    </source>
</evidence>
<feature type="transmembrane region" description="Helical" evidence="7">
    <location>
        <begin position="5"/>
        <end position="25"/>
    </location>
</feature>
<name>A0A850PAK5_9PROT</name>
<dbReference type="InterPro" id="IPR050171">
    <property type="entry name" value="MFS_Transporters"/>
</dbReference>
<organism evidence="9 10">
    <name type="scientific">Ameyamaea chiangmaiensis</name>
    <dbReference type="NCBI Taxonomy" id="442969"/>
    <lineage>
        <taxon>Bacteria</taxon>
        <taxon>Pseudomonadati</taxon>
        <taxon>Pseudomonadota</taxon>
        <taxon>Alphaproteobacteria</taxon>
        <taxon>Acetobacterales</taxon>
        <taxon>Acetobacteraceae</taxon>
        <taxon>Ameyamaea</taxon>
    </lineage>
</organism>
<dbReference type="GO" id="GO:0005886">
    <property type="term" value="C:plasma membrane"/>
    <property type="evidence" value="ECO:0007669"/>
    <property type="project" value="UniProtKB-SubCell"/>
</dbReference>
<feature type="transmembrane region" description="Helical" evidence="7">
    <location>
        <begin position="203"/>
        <end position="231"/>
    </location>
</feature>
<dbReference type="InterPro" id="IPR020846">
    <property type="entry name" value="MFS_dom"/>
</dbReference>
<dbReference type="SUPFAM" id="SSF103473">
    <property type="entry name" value="MFS general substrate transporter"/>
    <property type="match status" value="1"/>
</dbReference>
<dbReference type="Gene3D" id="1.20.1250.20">
    <property type="entry name" value="MFS general substrate transporter like domains"/>
    <property type="match status" value="1"/>
</dbReference>
<feature type="transmembrane region" description="Helical" evidence="7">
    <location>
        <begin position="163"/>
        <end position="182"/>
    </location>
</feature>
<sequence>MSVVVFTLMSNIVIGLPMAVIPIFVHSRLGFSTILAGFAVSLQYLATFAVRSWTGRMVDRTGAKQSVLAGLVATVLSGVLTTISGLVQHIPWLSLATLLGSRLLLGLAESLISIGVMVWNIERAGPARTAQVISWNGICSYGGIALGAPLGAVMALLPGLMGGVTTLGMVSVLVGLVGLGLCRGFPPVVRVAEPAPPIPFARVLLRVLPYGTVLALGSLGFGAISSCLALYYTAHNWNGAAAALSIFGASFVAVRLVFSREINRRGGSAVALVSLTVETMGLGALWLAPTSFLAGLATGLTGAGLSLVFPALGVDAVARVGPENRGAALGAFAVFFDVALGLSGPLLGLVIQSVGYDPLFGVCAVLCAIGVAMLIVLRWRLPSRRPPG</sequence>
<dbReference type="GO" id="GO:0022857">
    <property type="term" value="F:transmembrane transporter activity"/>
    <property type="evidence" value="ECO:0007669"/>
    <property type="project" value="InterPro"/>
</dbReference>
<feature type="transmembrane region" description="Helical" evidence="7">
    <location>
        <begin position="31"/>
        <end position="54"/>
    </location>
</feature>
<feature type="transmembrane region" description="Helical" evidence="7">
    <location>
        <begin position="294"/>
        <end position="314"/>
    </location>
</feature>
<keyword evidence="6 7" id="KW-0472">Membrane</keyword>
<evidence type="ECO:0000256" key="3">
    <source>
        <dbReference type="ARBA" id="ARBA00022475"/>
    </source>
</evidence>
<evidence type="ECO:0000256" key="6">
    <source>
        <dbReference type="ARBA" id="ARBA00023136"/>
    </source>
</evidence>
<dbReference type="PROSITE" id="PS50850">
    <property type="entry name" value="MFS"/>
    <property type="match status" value="1"/>
</dbReference>
<gene>
    <name evidence="9" type="ORF">HUK82_03995</name>
</gene>
<evidence type="ECO:0000313" key="10">
    <source>
        <dbReference type="Proteomes" id="UP000585665"/>
    </source>
</evidence>
<feature type="transmembrane region" description="Helical" evidence="7">
    <location>
        <begin position="326"/>
        <end position="347"/>
    </location>
</feature>
<evidence type="ECO:0000256" key="2">
    <source>
        <dbReference type="ARBA" id="ARBA00022448"/>
    </source>
</evidence>
<evidence type="ECO:0000256" key="5">
    <source>
        <dbReference type="ARBA" id="ARBA00022989"/>
    </source>
</evidence>
<keyword evidence="10" id="KW-1185">Reference proteome</keyword>
<protein>
    <submittedName>
        <fullName evidence="9">MFS transporter</fullName>
    </submittedName>
</protein>
<feature type="transmembrane region" description="Helical" evidence="7">
    <location>
        <begin position="66"/>
        <end position="87"/>
    </location>
</feature>
<feature type="transmembrane region" description="Helical" evidence="7">
    <location>
        <begin position="270"/>
        <end position="288"/>
    </location>
</feature>
<dbReference type="EMBL" id="JABXXR010000015">
    <property type="protein sequence ID" value="NVN39729.1"/>
    <property type="molecule type" value="Genomic_DNA"/>
</dbReference>
<proteinExistence type="predicted"/>